<dbReference type="PRINTS" id="PR00502">
    <property type="entry name" value="NUDIXFAMILY"/>
</dbReference>
<proteinExistence type="inferred from homology"/>
<dbReference type="PROSITE" id="PS51462">
    <property type="entry name" value="NUDIX"/>
    <property type="match status" value="1"/>
</dbReference>
<dbReference type="InterPro" id="IPR015797">
    <property type="entry name" value="NUDIX_hydrolase-like_dom_sf"/>
</dbReference>
<evidence type="ECO:0000256" key="2">
    <source>
        <dbReference type="ARBA" id="ARBA00005582"/>
    </source>
</evidence>
<evidence type="ECO:0000256" key="3">
    <source>
        <dbReference type="ARBA" id="ARBA00022801"/>
    </source>
</evidence>
<dbReference type="RefSeq" id="WP_318109005.1">
    <property type="nucleotide sequence ID" value="NZ_CP137573.1"/>
</dbReference>
<accession>A0ABZ0M2V0</accession>
<protein>
    <submittedName>
        <fullName evidence="6">NUDIX domain-containing protein</fullName>
    </submittedName>
</protein>
<evidence type="ECO:0000256" key="1">
    <source>
        <dbReference type="ARBA" id="ARBA00001946"/>
    </source>
</evidence>
<organism evidence="6 7">
    <name type="scientific">Streptomyces solicathayae</name>
    <dbReference type="NCBI Taxonomy" id="3081768"/>
    <lineage>
        <taxon>Bacteria</taxon>
        <taxon>Bacillati</taxon>
        <taxon>Actinomycetota</taxon>
        <taxon>Actinomycetes</taxon>
        <taxon>Kitasatosporales</taxon>
        <taxon>Streptomycetaceae</taxon>
        <taxon>Streptomyces</taxon>
    </lineage>
</organism>
<dbReference type="Gene3D" id="3.90.79.10">
    <property type="entry name" value="Nucleoside Triphosphate Pyrophosphohydrolase"/>
    <property type="match status" value="1"/>
</dbReference>
<gene>
    <name evidence="6" type="ORF">R2D22_33875</name>
</gene>
<dbReference type="EMBL" id="CP137573">
    <property type="protein sequence ID" value="WOX26107.1"/>
    <property type="molecule type" value="Genomic_DNA"/>
</dbReference>
<dbReference type="PANTHER" id="PTHR43046:SF14">
    <property type="entry name" value="MUTT_NUDIX FAMILY PROTEIN"/>
    <property type="match status" value="1"/>
</dbReference>
<sequence>MTPAEQAQPHRNLQAPAAQASLGAGVIVTDPEGRVLLGLHPTGVWELPGGKVDPGESIERAAARELAEETTLEADPDDVEVVAILLDTPNGAALTRMTAVTVVGAHRGTPAVAEPDKMRRWEWFAPDALPAPLFVPSSQALKIWRPELPLENGPFHRYAVRREA</sequence>
<reference evidence="6 7" key="1">
    <citation type="submission" date="2023-10" db="EMBL/GenBank/DDBJ databases">
        <title>The genome sequence of Streptomyces sp. HUAS YS2.</title>
        <authorList>
            <person name="Mo P."/>
        </authorList>
    </citation>
    <scope>NUCLEOTIDE SEQUENCE [LARGE SCALE GENOMIC DNA]</scope>
    <source>
        <strain evidence="6 7">HUAS YS2</strain>
    </source>
</reference>
<dbReference type="InterPro" id="IPR000086">
    <property type="entry name" value="NUDIX_hydrolase_dom"/>
</dbReference>
<keyword evidence="7" id="KW-1185">Reference proteome</keyword>
<comment type="cofactor">
    <cofactor evidence="1">
        <name>Mg(2+)</name>
        <dbReference type="ChEBI" id="CHEBI:18420"/>
    </cofactor>
</comment>
<dbReference type="InterPro" id="IPR020476">
    <property type="entry name" value="Nudix_hydrolase"/>
</dbReference>
<feature type="domain" description="Nudix hydrolase" evidence="5">
    <location>
        <begin position="19"/>
        <end position="147"/>
    </location>
</feature>
<evidence type="ECO:0000313" key="6">
    <source>
        <dbReference type="EMBL" id="WOX26107.1"/>
    </source>
</evidence>
<comment type="similarity">
    <text evidence="2 4">Belongs to the Nudix hydrolase family.</text>
</comment>
<dbReference type="InterPro" id="IPR020084">
    <property type="entry name" value="NUDIX_hydrolase_CS"/>
</dbReference>
<evidence type="ECO:0000256" key="4">
    <source>
        <dbReference type="RuleBase" id="RU003476"/>
    </source>
</evidence>
<dbReference type="PROSITE" id="PS00893">
    <property type="entry name" value="NUDIX_BOX"/>
    <property type="match status" value="1"/>
</dbReference>
<dbReference type="PANTHER" id="PTHR43046">
    <property type="entry name" value="GDP-MANNOSE MANNOSYL HYDROLASE"/>
    <property type="match status" value="1"/>
</dbReference>
<keyword evidence="3 4" id="KW-0378">Hydrolase</keyword>
<dbReference type="Pfam" id="PF00293">
    <property type="entry name" value="NUDIX"/>
    <property type="match status" value="1"/>
</dbReference>
<dbReference type="SUPFAM" id="SSF55811">
    <property type="entry name" value="Nudix"/>
    <property type="match status" value="1"/>
</dbReference>
<dbReference type="Proteomes" id="UP001301731">
    <property type="component" value="Chromosome"/>
</dbReference>
<dbReference type="CDD" id="cd04678">
    <property type="entry name" value="NUDIX_MTH2_Nudt15"/>
    <property type="match status" value="1"/>
</dbReference>
<evidence type="ECO:0000313" key="7">
    <source>
        <dbReference type="Proteomes" id="UP001301731"/>
    </source>
</evidence>
<evidence type="ECO:0000259" key="5">
    <source>
        <dbReference type="PROSITE" id="PS51462"/>
    </source>
</evidence>
<name>A0ABZ0M2V0_9ACTN</name>